<sequence length="961" mass="108379">MALSTPHPSQSFWFEEQFFTVINPSRVDFLPGIRVGDPDRNFTARDLRKAVWAVDKGPEMAYMLRSSHSDSALLARLSCDPRNPPIVTTEKKRFALNQNVLTTWKSLEQSLYAVSETLLLHISKIPEAKFPFDAFWPLPSDLGYQNDHATFQSAKNAVLRSRDAFFLLASRCTLAIALFQYRFPAEDPPAWTSVLMQRGVPPPWIDELRASPIADLSSGIRAGAFIDPLPGPACTAWMNHIPCMIAANLPVYIAWPTFQGQLRTSLCQQILHDHPCLTAYLPVLVEETPVVPSLADPKAFQSFFRWTDILDDSCPVPIDSLFPTSSDEELSRLPHGPGQRPGETYQQFFDRREAEGQRRMKTETPEKKARRLERAAKAASYPCPAHPTTTFLWIELGEINDSSVPWYLLHSDYRKVIGFSAARDMWELYPDSQKRYDPWSDEWDICPRLTDEPVLDDYSDNNNYGFPLPVPPQPTSQSFLLPLSPATIASSFQADLQRFYSGEDFAGHVFIAEGFEQVAFYRYGVILGVPPASRPPPEYSAFNHGKIQKYFGVLSMDLADRCVPTLSAFLSVALDRSTSSTISAAVFDLDPGCPQYLMKAGQAHPTLHLKVWRLSGVEYYRIRYADEPDCWFDVIVDPTTAVELLRRQDIRSRAFAIGLMVQKGVRFHTLYSPDRRDTFSIQQSPFGDALGWRPRGFTATRYDYGQYIAQAYEVLRQPRGRAAILHGGIVWRLALEILGSDAVGRAVAGPSDNIFYFGQEFRPHRGGPLYDDSLSPGEVDIICGVYKLPSKSSDPELLSWWPRPNVFDTSGLAFGYWTPWCENWFQRRLERIKAGTASPLPAKEWRPTLMFWKGAVPGRVGRFKITQRPFATFTGTTAAASARQWVLSHWALVRRCTLAVRPRTSDTRSRGSPRSPTLLWRTPYPLQVATDARTDAVAVDAPMRLDLSGARAGFNSTLTLR</sequence>
<evidence type="ECO:0000256" key="1">
    <source>
        <dbReference type="SAM" id="MobiDB-lite"/>
    </source>
</evidence>
<keyword evidence="3" id="KW-1185">Reference proteome</keyword>
<reference evidence="2 3" key="1">
    <citation type="journal article" date="2015" name="Sci. Rep.">
        <title>Chromosome-level genome map provides insights into diverse defense mechanisms in the medicinal fungus Ganoderma sinense.</title>
        <authorList>
            <person name="Zhu Y."/>
            <person name="Xu J."/>
            <person name="Sun C."/>
            <person name="Zhou S."/>
            <person name="Xu H."/>
            <person name="Nelson D.R."/>
            <person name="Qian J."/>
            <person name="Song J."/>
            <person name="Luo H."/>
            <person name="Xiang L."/>
            <person name="Li Y."/>
            <person name="Xu Z."/>
            <person name="Ji A."/>
            <person name="Wang L."/>
            <person name="Lu S."/>
            <person name="Hayward A."/>
            <person name="Sun W."/>
            <person name="Li X."/>
            <person name="Schwartz D.C."/>
            <person name="Wang Y."/>
            <person name="Chen S."/>
        </authorList>
    </citation>
    <scope>NUCLEOTIDE SEQUENCE [LARGE SCALE GENOMIC DNA]</scope>
    <source>
        <strain evidence="2 3">ZZ0214-1</strain>
    </source>
</reference>
<dbReference type="OrthoDB" id="2753694at2759"/>
<gene>
    <name evidence="2" type="ORF">GSI_09571</name>
</gene>
<dbReference type="AlphaFoldDB" id="A0A2G8S3C4"/>
<evidence type="ECO:0000313" key="2">
    <source>
        <dbReference type="EMBL" id="PIL28283.1"/>
    </source>
</evidence>
<dbReference type="Proteomes" id="UP000230002">
    <property type="component" value="Unassembled WGS sequence"/>
</dbReference>
<accession>A0A2G8S3C4</accession>
<protein>
    <submittedName>
        <fullName evidence="2">Uncharacterized protein</fullName>
    </submittedName>
</protein>
<comment type="caution">
    <text evidence="2">The sequence shown here is derived from an EMBL/GenBank/DDBJ whole genome shotgun (WGS) entry which is preliminary data.</text>
</comment>
<proteinExistence type="predicted"/>
<dbReference type="EMBL" id="AYKW01000025">
    <property type="protein sequence ID" value="PIL28283.1"/>
    <property type="molecule type" value="Genomic_DNA"/>
</dbReference>
<name>A0A2G8S3C4_9APHY</name>
<feature type="compositionally biased region" description="Basic and acidic residues" evidence="1">
    <location>
        <begin position="349"/>
        <end position="375"/>
    </location>
</feature>
<evidence type="ECO:0000313" key="3">
    <source>
        <dbReference type="Proteomes" id="UP000230002"/>
    </source>
</evidence>
<feature type="region of interest" description="Disordered" evidence="1">
    <location>
        <begin position="325"/>
        <end position="375"/>
    </location>
</feature>
<organism evidence="2 3">
    <name type="scientific">Ganoderma sinense ZZ0214-1</name>
    <dbReference type="NCBI Taxonomy" id="1077348"/>
    <lineage>
        <taxon>Eukaryota</taxon>
        <taxon>Fungi</taxon>
        <taxon>Dikarya</taxon>
        <taxon>Basidiomycota</taxon>
        <taxon>Agaricomycotina</taxon>
        <taxon>Agaricomycetes</taxon>
        <taxon>Polyporales</taxon>
        <taxon>Polyporaceae</taxon>
        <taxon>Ganoderma</taxon>
    </lineage>
</organism>